<protein>
    <submittedName>
        <fullName evidence="1">Uncharacterized protein</fullName>
    </submittedName>
</protein>
<gene>
    <name evidence="1" type="ORF">L6452_41256</name>
</gene>
<evidence type="ECO:0000313" key="2">
    <source>
        <dbReference type="Proteomes" id="UP001055879"/>
    </source>
</evidence>
<proteinExistence type="predicted"/>
<organism evidence="1 2">
    <name type="scientific">Arctium lappa</name>
    <name type="common">Greater burdock</name>
    <name type="synonym">Lappa major</name>
    <dbReference type="NCBI Taxonomy" id="4217"/>
    <lineage>
        <taxon>Eukaryota</taxon>
        <taxon>Viridiplantae</taxon>
        <taxon>Streptophyta</taxon>
        <taxon>Embryophyta</taxon>
        <taxon>Tracheophyta</taxon>
        <taxon>Spermatophyta</taxon>
        <taxon>Magnoliopsida</taxon>
        <taxon>eudicotyledons</taxon>
        <taxon>Gunneridae</taxon>
        <taxon>Pentapetalae</taxon>
        <taxon>asterids</taxon>
        <taxon>campanulids</taxon>
        <taxon>Asterales</taxon>
        <taxon>Asteraceae</taxon>
        <taxon>Carduoideae</taxon>
        <taxon>Cardueae</taxon>
        <taxon>Arctiinae</taxon>
        <taxon>Arctium</taxon>
    </lineage>
</organism>
<comment type="caution">
    <text evidence="1">The sequence shown here is derived from an EMBL/GenBank/DDBJ whole genome shotgun (WGS) entry which is preliminary data.</text>
</comment>
<keyword evidence="2" id="KW-1185">Reference proteome</keyword>
<reference evidence="1 2" key="2">
    <citation type="journal article" date="2022" name="Mol. Ecol. Resour.">
        <title>The genomes of chicory, endive, great burdock and yacon provide insights into Asteraceae paleo-polyploidization history and plant inulin production.</title>
        <authorList>
            <person name="Fan W."/>
            <person name="Wang S."/>
            <person name="Wang H."/>
            <person name="Wang A."/>
            <person name="Jiang F."/>
            <person name="Liu H."/>
            <person name="Zhao H."/>
            <person name="Xu D."/>
            <person name="Zhang Y."/>
        </authorList>
    </citation>
    <scope>NUCLEOTIDE SEQUENCE [LARGE SCALE GENOMIC DNA]</scope>
    <source>
        <strain evidence="2">cv. Niubang</strain>
    </source>
</reference>
<name>A0ACB8XPS6_ARCLA</name>
<dbReference type="Proteomes" id="UP001055879">
    <property type="component" value="Linkage Group LG16"/>
</dbReference>
<reference evidence="2" key="1">
    <citation type="journal article" date="2022" name="Mol. Ecol. Resour.">
        <title>The genomes of chicory, endive, great burdock and yacon provide insights into Asteraceae palaeo-polyploidization history and plant inulin production.</title>
        <authorList>
            <person name="Fan W."/>
            <person name="Wang S."/>
            <person name="Wang H."/>
            <person name="Wang A."/>
            <person name="Jiang F."/>
            <person name="Liu H."/>
            <person name="Zhao H."/>
            <person name="Xu D."/>
            <person name="Zhang Y."/>
        </authorList>
    </citation>
    <scope>NUCLEOTIDE SEQUENCE [LARGE SCALE GENOMIC DNA]</scope>
    <source>
        <strain evidence="2">cv. Niubang</strain>
    </source>
</reference>
<evidence type="ECO:0000313" key="1">
    <source>
        <dbReference type="EMBL" id="KAI3669830.1"/>
    </source>
</evidence>
<dbReference type="EMBL" id="CM042062">
    <property type="protein sequence ID" value="KAI3669830.1"/>
    <property type="molecule type" value="Genomic_DNA"/>
</dbReference>
<sequence>MINSELGSRVDYINTCVPLYNASVKGDWEVAEAILDKQPELVRFGISENYDTALHISAFVKTSKLLEKFVKNLVNRMTNEDLELQNKYHNTALCVAAAAGNVKIAMTMVNKHRALLEIPGNQQMMPLYMACLFGRNEMVNYLYANSNKMAGDFWTYQNRDVALKMVTDREELARNGYVLGVLARKTDAFFAIIHVKVGPAIDKQSDAMNLVRIIWTKIVTLPKVEIDVIIRVPGEMQDGVRKYASRILFVAAKMGNTKFVVELIRQYPDLLWKTNDKNQSIFHVAVKYRHEGIYNLLYEIGSMKDMIIPLKDMQGNNMLHLVGKCPKRRRLENVSGVALQTQRELLWFKEVEAMLPPSYREMKNNARITPRNLFSKEHNQLLCEGEKWMKETASQSMVVSALIATIVFAAAFTVPGGYNQENG</sequence>
<accession>A0ACB8XPS6</accession>